<organism evidence="4 5">
    <name type="scientific">Clitoria ternatea</name>
    <name type="common">Butterfly pea</name>
    <dbReference type="NCBI Taxonomy" id="43366"/>
    <lineage>
        <taxon>Eukaryota</taxon>
        <taxon>Viridiplantae</taxon>
        <taxon>Streptophyta</taxon>
        <taxon>Embryophyta</taxon>
        <taxon>Tracheophyta</taxon>
        <taxon>Spermatophyta</taxon>
        <taxon>Magnoliopsida</taxon>
        <taxon>eudicotyledons</taxon>
        <taxon>Gunneridae</taxon>
        <taxon>Pentapetalae</taxon>
        <taxon>rosids</taxon>
        <taxon>fabids</taxon>
        <taxon>Fabales</taxon>
        <taxon>Fabaceae</taxon>
        <taxon>Papilionoideae</taxon>
        <taxon>50 kb inversion clade</taxon>
        <taxon>NPAAA clade</taxon>
        <taxon>indigoferoid/millettioid clade</taxon>
        <taxon>Phaseoleae</taxon>
        <taxon>Clitoria</taxon>
    </lineage>
</organism>
<comment type="caution">
    <text evidence="4">The sequence shown here is derived from an EMBL/GenBank/DDBJ whole genome shotgun (WGS) entry which is preliminary data.</text>
</comment>
<dbReference type="PANTHER" id="PTHR45639">
    <property type="entry name" value="HSC70CB, ISOFORM G-RELATED"/>
    <property type="match status" value="1"/>
</dbReference>
<dbReference type="AlphaFoldDB" id="A0AAN9P5T8"/>
<reference evidence="4 5" key="1">
    <citation type="submission" date="2024-01" db="EMBL/GenBank/DDBJ databases">
        <title>The genomes of 5 underutilized Papilionoideae crops provide insights into root nodulation and disease resistance.</title>
        <authorList>
            <person name="Yuan L."/>
        </authorList>
    </citation>
    <scope>NUCLEOTIDE SEQUENCE [LARGE SCALE GENOMIC DNA]</scope>
    <source>
        <strain evidence="4">LY-2023</strain>
        <tissue evidence="4">Leaf</tissue>
    </source>
</reference>
<sequence length="114" mass="12867">MSSRKVFVEVHGLSLGNVEKERLLGVLRASSDANGKSASEFVMDSDKEALIAKLQQVENWLYEDGEDESKGVYIAKLEELKKMRDGEREMRVELSQPPVRDGISVKDRRSGRLN</sequence>
<feature type="compositionally biased region" description="Basic and acidic residues" evidence="3">
    <location>
        <begin position="103"/>
        <end position="114"/>
    </location>
</feature>
<dbReference type="GO" id="GO:0005634">
    <property type="term" value="C:nucleus"/>
    <property type="evidence" value="ECO:0007669"/>
    <property type="project" value="TreeGrafter"/>
</dbReference>
<keyword evidence="1" id="KW-0547">Nucleotide-binding</keyword>
<proteinExistence type="predicted"/>
<feature type="region of interest" description="Disordered" evidence="3">
    <location>
        <begin position="88"/>
        <end position="114"/>
    </location>
</feature>
<dbReference type="Gene3D" id="1.20.1270.10">
    <property type="match status" value="1"/>
</dbReference>
<dbReference type="EMBL" id="JAYKXN010000005">
    <property type="protein sequence ID" value="KAK7285679.1"/>
    <property type="molecule type" value="Genomic_DNA"/>
</dbReference>
<keyword evidence="2" id="KW-0067">ATP-binding</keyword>
<evidence type="ECO:0000256" key="2">
    <source>
        <dbReference type="ARBA" id="ARBA00022840"/>
    </source>
</evidence>
<gene>
    <name evidence="4" type="ORF">RJT34_20457</name>
</gene>
<name>A0AAN9P5T8_CLITE</name>
<evidence type="ECO:0000313" key="5">
    <source>
        <dbReference type="Proteomes" id="UP001359559"/>
    </source>
</evidence>
<dbReference type="Proteomes" id="UP001359559">
    <property type="component" value="Unassembled WGS sequence"/>
</dbReference>
<dbReference type="GO" id="GO:0140662">
    <property type="term" value="F:ATP-dependent protein folding chaperone"/>
    <property type="evidence" value="ECO:0007669"/>
    <property type="project" value="InterPro"/>
</dbReference>
<keyword evidence="5" id="KW-1185">Reference proteome</keyword>
<dbReference type="InterPro" id="IPR013126">
    <property type="entry name" value="Hsp_70_fam"/>
</dbReference>
<accession>A0AAN9P5T8</accession>
<evidence type="ECO:0000256" key="1">
    <source>
        <dbReference type="ARBA" id="ARBA00022741"/>
    </source>
</evidence>
<evidence type="ECO:0000313" key="4">
    <source>
        <dbReference type="EMBL" id="KAK7285679.1"/>
    </source>
</evidence>
<dbReference type="InterPro" id="IPR029048">
    <property type="entry name" value="HSP70_C_sf"/>
</dbReference>
<protein>
    <submittedName>
        <fullName evidence="4">Uncharacterized protein</fullName>
    </submittedName>
</protein>
<dbReference type="GO" id="GO:0005829">
    <property type="term" value="C:cytosol"/>
    <property type="evidence" value="ECO:0007669"/>
    <property type="project" value="TreeGrafter"/>
</dbReference>
<dbReference type="PANTHER" id="PTHR45639:SF4">
    <property type="entry name" value="HSC70CB, ISOFORM G"/>
    <property type="match status" value="1"/>
</dbReference>
<evidence type="ECO:0000256" key="3">
    <source>
        <dbReference type="SAM" id="MobiDB-lite"/>
    </source>
</evidence>
<dbReference type="GO" id="GO:0005524">
    <property type="term" value="F:ATP binding"/>
    <property type="evidence" value="ECO:0007669"/>
    <property type="project" value="UniProtKB-KW"/>
</dbReference>
<dbReference type="SUPFAM" id="SSF100934">
    <property type="entry name" value="Heat shock protein 70kD (HSP70), C-terminal subdomain"/>
    <property type="match status" value="1"/>
</dbReference>